<proteinExistence type="predicted"/>
<evidence type="ECO:0000313" key="2">
    <source>
        <dbReference type="WBParaSite" id="PSU_v2.g12111.t1"/>
    </source>
</evidence>
<evidence type="ECO:0000313" key="1">
    <source>
        <dbReference type="Proteomes" id="UP000887577"/>
    </source>
</evidence>
<accession>A0A914Y2V9</accession>
<name>A0A914Y2V9_9BILA</name>
<sequence length="74" mass="8768">MDKNRHIQYYLEFHANSLSDKETETVKNYVQKIIDVGVTEFPPPSIEFPGQNDQQSLTLNLLKWNYYEQKNSKC</sequence>
<protein>
    <submittedName>
        <fullName evidence="2">Uncharacterized protein</fullName>
    </submittedName>
</protein>
<dbReference type="Proteomes" id="UP000887577">
    <property type="component" value="Unplaced"/>
</dbReference>
<dbReference type="WBParaSite" id="PSU_v2.g12111.t1">
    <property type="protein sequence ID" value="PSU_v2.g12111.t1"/>
    <property type="gene ID" value="PSU_v2.g12111"/>
</dbReference>
<keyword evidence="1" id="KW-1185">Reference proteome</keyword>
<dbReference type="AlphaFoldDB" id="A0A914Y2V9"/>
<organism evidence="1 2">
    <name type="scientific">Panagrolaimus superbus</name>
    <dbReference type="NCBI Taxonomy" id="310955"/>
    <lineage>
        <taxon>Eukaryota</taxon>
        <taxon>Metazoa</taxon>
        <taxon>Ecdysozoa</taxon>
        <taxon>Nematoda</taxon>
        <taxon>Chromadorea</taxon>
        <taxon>Rhabditida</taxon>
        <taxon>Tylenchina</taxon>
        <taxon>Panagrolaimomorpha</taxon>
        <taxon>Panagrolaimoidea</taxon>
        <taxon>Panagrolaimidae</taxon>
        <taxon>Panagrolaimus</taxon>
    </lineage>
</organism>
<reference evidence="2" key="1">
    <citation type="submission" date="2022-11" db="UniProtKB">
        <authorList>
            <consortium name="WormBaseParasite"/>
        </authorList>
    </citation>
    <scope>IDENTIFICATION</scope>
</reference>